<accession>A0A1F8CIV7</accession>
<dbReference type="Proteomes" id="UP000179241">
    <property type="component" value="Unassembled WGS sequence"/>
</dbReference>
<dbReference type="EMBL" id="MGHU01000063">
    <property type="protein sequence ID" value="OGM76171.1"/>
    <property type="molecule type" value="Genomic_DNA"/>
</dbReference>
<organism evidence="1 2">
    <name type="scientific">Candidatus Woesebacteria bacterium RIFOXYA1_FULL_43_9</name>
    <dbReference type="NCBI Taxonomy" id="1802534"/>
    <lineage>
        <taxon>Bacteria</taxon>
        <taxon>Candidatus Woeseibacteriota</taxon>
    </lineage>
</organism>
<reference evidence="1 2" key="1">
    <citation type="journal article" date="2016" name="Nat. Commun.">
        <title>Thousands of microbial genomes shed light on interconnected biogeochemical processes in an aquifer system.</title>
        <authorList>
            <person name="Anantharaman K."/>
            <person name="Brown C.T."/>
            <person name="Hug L.A."/>
            <person name="Sharon I."/>
            <person name="Castelle C.J."/>
            <person name="Probst A.J."/>
            <person name="Thomas B.C."/>
            <person name="Singh A."/>
            <person name="Wilkins M.J."/>
            <person name="Karaoz U."/>
            <person name="Brodie E.L."/>
            <person name="Williams K.H."/>
            <person name="Hubbard S.S."/>
            <person name="Banfield J.F."/>
        </authorList>
    </citation>
    <scope>NUCLEOTIDE SEQUENCE [LARGE SCALE GENOMIC DNA]</scope>
</reference>
<evidence type="ECO:0000313" key="1">
    <source>
        <dbReference type="EMBL" id="OGM76171.1"/>
    </source>
</evidence>
<name>A0A1F8CIV7_9BACT</name>
<proteinExistence type="predicted"/>
<protein>
    <submittedName>
        <fullName evidence="1">Uncharacterized protein</fullName>
    </submittedName>
</protein>
<dbReference type="AlphaFoldDB" id="A0A1F8CIV7"/>
<gene>
    <name evidence="1" type="ORF">A2188_00740</name>
</gene>
<evidence type="ECO:0000313" key="2">
    <source>
        <dbReference type="Proteomes" id="UP000179241"/>
    </source>
</evidence>
<sequence length="73" mass="8098">MNYIKLNIKVQKAFGNLYRKKLALIAVQDLEGNILVGSKPNFYPEGISRLLGGALRELEEELGVIATINELVP</sequence>
<comment type="caution">
    <text evidence="1">The sequence shown here is derived from an EMBL/GenBank/DDBJ whole genome shotgun (WGS) entry which is preliminary data.</text>
</comment>